<dbReference type="InterPro" id="IPR001214">
    <property type="entry name" value="SET_dom"/>
</dbReference>
<dbReference type="OrthoDB" id="6367855at2759"/>
<dbReference type="AlphaFoldDB" id="A0A5B7DYH0"/>
<organism evidence="2 3">
    <name type="scientific">Portunus trituberculatus</name>
    <name type="common">Swimming crab</name>
    <name type="synonym">Neptunus trituberculatus</name>
    <dbReference type="NCBI Taxonomy" id="210409"/>
    <lineage>
        <taxon>Eukaryota</taxon>
        <taxon>Metazoa</taxon>
        <taxon>Ecdysozoa</taxon>
        <taxon>Arthropoda</taxon>
        <taxon>Crustacea</taxon>
        <taxon>Multicrustacea</taxon>
        <taxon>Malacostraca</taxon>
        <taxon>Eumalacostraca</taxon>
        <taxon>Eucarida</taxon>
        <taxon>Decapoda</taxon>
        <taxon>Pleocyemata</taxon>
        <taxon>Brachyura</taxon>
        <taxon>Eubrachyura</taxon>
        <taxon>Portunoidea</taxon>
        <taxon>Portunidae</taxon>
        <taxon>Portuninae</taxon>
        <taxon>Portunus</taxon>
    </lineage>
</organism>
<protein>
    <submittedName>
        <fullName evidence="2">Histone-lysine N-methyltransferase PRDM9</fullName>
    </submittedName>
</protein>
<keyword evidence="2" id="KW-0808">Transferase</keyword>
<evidence type="ECO:0000259" key="1">
    <source>
        <dbReference type="PROSITE" id="PS50280"/>
    </source>
</evidence>
<sequence>MTLILDVPVPRDGSVQNRAELTIPWPLYIAKSKMEDGGLGVWTCADIPEGLVFGPCEGRVVKRTGEMSGYAWEIHGRPDLEIDCKDTSVSNWGRYINCARNYIERNLIAMQIQSEIFYVTNNEIKRNTELMVWYGASYGQMLGISTRDFFKPLLKDRGGGEAVAVEGHAGKGFRHVLLGDAHQCWVTGCPEARQRNVQNKNPRIWDRHDARNSVIIPPPACLYRPPLPCAAGLCMSASGFRLAGPVT</sequence>
<dbReference type="GO" id="GO:0008757">
    <property type="term" value="F:S-adenosylmethionine-dependent methyltransferase activity"/>
    <property type="evidence" value="ECO:0007669"/>
    <property type="project" value="UniProtKB-ARBA"/>
</dbReference>
<dbReference type="SUPFAM" id="SSF82199">
    <property type="entry name" value="SET domain"/>
    <property type="match status" value="1"/>
</dbReference>
<dbReference type="Pfam" id="PF21549">
    <property type="entry name" value="PRDM2_PR"/>
    <property type="match status" value="1"/>
</dbReference>
<dbReference type="GO" id="GO:0008276">
    <property type="term" value="F:protein methyltransferase activity"/>
    <property type="evidence" value="ECO:0007669"/>
    <property type="project" value="UniProtKB-ARBA"/>
</dbReference>
<reference evidence="2 3" key="1">
    <citation type="submission" date="2019-05" db="EMBL/GenBank/DDBJ databases">
        <title>Another draft genome of Portunus trituberculatus and its Hox gene families provides insights of decapod evolution.</title>
        <authorList>
            <person name="Jeong J.-H."/>
            <person name="Song I."/>
            <person name="Kim S."/>
            <person name="Choi T."/>
            <person name="Kim D."/>
            <person name="Ryu S."/>
            <person name="Kim W."/>
        </authorList>
    </citation>
    <scope>NUCLEOTIDE SEQUENCE [LARGE SCALE GENOMIC DNA]</scope>
    <source>
        <tissue evidence="2">Muscle</tissue>
    </source>
</reference>
<dbReference type="PROSITE" id="PS50280">
    <property type="entry name" value="SET"/>
    <property type="match status" value="1"/>
</dbReference>
<keyword evidence="2" id="KW-0489">Methyltransferase</keyword>
<dbReference type="GO" id="GO:0008170">
    <property type="term" value="F:N-methyltransferase activity"/>
    <property type="evidence" value="ECO:0007669"/>
    <property type="project" value="UniProtKB-ARBA"/>
</dbReference>
<evidence type="ECO:0000313" key="3">
    <source>
        <dbReference type="Proteomes" id="UP000324222"/>
    </source>
</evidence>
<comment type="caution">
    <text evidence="2">The sequence shown here is derived from an EMBL/GenBank/DDBJ whole genome shotgun (WGS) entry which is preliminary data.</text>
</comment>
<dbReference type="Proteomes" id="UP000324222">
    <property type="component" value="Unassembled WGS sequence"/>
</dbReference>
<proteinExistence type="predicted"/>
<dbReference type="EMBL" id="VSRR010001633">
    <property type="protein sequence ID" value="MPC26671.1"/>
    <property type="molecule type" value="Genomic_DNA"/>
</dbReference>
<dbReference type="InterPro" id="IPR046341">
    <property type="entry name" value="SET_dom_sf"/>
</dbReference>
<gene>
    <name evidence="2" type="primary">PRDM9</name>
    <name evidence="2" type="ORF">E2C01_019819</name>
</gene>
<evidence type="ECO:0000313" key="2">
    <source>
        <dbReference type="EMBL" id="MPC26671.1"/>
    </source>
</evidence>
<name>A0A5B7DYH0_PORTR</name>
<keyword evidence="3" id="KW-1185">Reference proteome</keyword>
<feature type="domain" description="SET" evidence="1">
    <location>
        <begin position="25"/>
        <end position="135"/>
    </location>
</feature>
<accession>A0A5B7DYH0</accession>
<dbReference type="GO" id="GO:0032259">
    <property type="term" value="P:methylation"/>
    <property type="evidence" value="ECO:0007669"/>
    <property type="project" value="UniProtKB-KW"/>
</dbReference>
<dbReference type="Gene3D" id="2.170.270.10">
    <property type="entry name" value="SET domain"/>
    <property type="match status" value="1"/>
</dbReference>